<accession>A0A397CY58</accession>
<dbReference type="Proteomes" id="UP000285712">
    <property type="component" value="Unassembled WGS sequence"/>
</dbReference>
<evidence type="ECO:0000313" key="4">
    <source>
        <dbReference type="Proteomes" id="UP000265716"/>
    </source>
</evidence>
<evidence type="ECO:0000313" key="5">
    <source>
        <dbReference type="Proteomes" id="UP000285430"/>
    </source>
</evidence>
<evidence type="ECO:0000313" key="3">
    <source>
        <dbReference type="EMBL" id="RHZ30025.1"/>
    </source>
</evidence>
<reference evidence="4 5" key="1">
    <citation type="submission" date="2018-08" db="EMBL/GenBank/DDBJ databases">
        <title>Aphanomyces genome sequencing and annotation.</title>
        <authorList>
            <person name="Minardi D."/>
            <person name="Oidtmann B."/>
            <person name="Van Der Giezen M."/>
            <person name="Studholme D.J."/>
        </authorList>
    </citation>
    <scope>NUCLEOTIDE SEQUENCE [LARGE SCALE GENOMIC DNA]</scope>
    <source>
        <strain evidence="3 5">Da</strain>
        <strain evidence="1 4">SA</strain>
        <strain evidence="2 6">Sv</strain>
    </source>
</reference>
<evidence type="ECO:0000313" key="6">
    <source>
        <dbReference type="Proteomes" id="UP000285712"/>
    </source>
</evidence>
<protein>
    <recommendedName>
        <fullName evidence="7">DJ-1/PfpI domain-containing protein</fullName>
    </recommendedName>
</protein>
<name>A0A397CY58_APHAT</name>
<evidence type="ECO:0000313" key="2">
    <source>
        <dbReference type="EMBL" id="RHY92539.1"/>
    </source>
</evidence>
<sequence>MIKRAMVLGGVLTVGVAAVPFVRHAMSRFKPAVTNALTSGTSAEAPPSRRVALVLSGAGVYDGSEIQEAVSCLIHLSKTNADVRVFAPDILQHHVINHLTGDVMPAESRNVLVESARIARGKVEKLDLLDVAQFDAVVVPGGFGAAKNLSSFAFEGENMQVQPQVAAALTAFHSAKKPIGLICIAPVLGGKLFPGAELTMGRRSGAKWSSGPDAASAVESWGAKIIEKDHDEVHVDTVNKIVSAPAYMYDQATPAIVFDNVGQVVDAVVRMK</sequence>
<dbReference type="PANTHER" id="PTHR10224:SF12">
    <property type="entry name" value="GLYOXALASE ELBB"/>
    <property type="match status" value="1"/>
</dbReference>
<dbReference type="EMBL" id="QUTH01001581">
    <property type="protein sequence ID" value="RHZ30025.1"/>
    <property type="molecule type" value="Genomic_DNA"/>
</dbReference>
<organism evidence="1 4">
    <name type="scientific">Aphanomyces astaci</name>
    <name type="common">Crayfish plague agent</name>
    <dbReference type="NCBI Taxonomy" id="112090"/>
    <lineage>
        <taxon>Eukaryota</taxon>
        <taxon>Sar</taxon>
        <taxon>Stramenopiles</taxon>
        <taxon>Oomycota</taxon>
        <taxon>Saprolegniomycetes</taxon>
        <taxon>Saprolegniales</taxon>
        <taxon>Verrucalvaceae</taxon>
        <taxon>Aphanomyces</taxon>
    </lineage>
</organism>
<evidence type="ECO:0000313" key="1">
    <source>
        <dbReference type="EMBL" id="RHY55312.1"/>
    </source>
</evidence>
<proteinExistence type="predicted"/>
<dbReference type="InterPro" id="IPR029062">
    <property type="entry name" value="Class_I_gatase-like"/>
</dbReference>
<dbReference type="PANTHER" id="PTHR10224">
    <property type="entry name" value="ES1 PROTEIN HOMOLOG, MITOCHONDRIAL"/>
    <property type="match status" value="1"/>
</dbReference>
<dbReference type="Proteomes" id="UP000265716">
    <property type="component" value="Unassembled WGS sequence"/>
</dbReference>
<dbReference type="AlphaFoldDB" id="A0A397CY58"/>
<dbReference type="SUPFAM" id="SSF52317">
    <property type="entry name" value="Class I glutamine amidotransferase-like"/>
    <property type="match status" value="1"/>
</dbReference>
<gene>
    <name evidence="2" type="ORF">DYB35_000359</name>
    <name evidence="3" type="ORF">DYB37_000476</name>
    <name evidence="1" type="ORF">DYB38_009519</name>
</gene>
<dbReference type="Gene3D" id="3.40.50.880">
    <property type="match status" value="1"/>
</dbReference>
<comment type="caution">
    <text evidence="1">The sequence shown here is derived from an EMBL/GenBank/DDBJ whole genome shotgun (WGS) entry which is preliminary data.</text>
</comment>
<dbReference type="NCBIfam" id="NF008747">
    <property type="entry name" value="PRK11780.1"/>
    <property type="match status" value="1"/>
</dbReference>
<dbReference type="VEuPathDB" id="FungiDB:H257_06587"/>
<dbReference type="EMBL" id="QUTC01005876">
    <property type="protein sequence ID" value="RHY55312.1"/>
    <property type="molecule type" value="Genomic_DNA"/>
</dbReference>
<evidence type="ECO:0008006" key="7">
    <source>
        <dbReference type="Google" id="ProtNLM"/>
    </source>
</evidence>
<dbReference type="EMBL" id="QUTG01003228">
    <property type="protein sequence ID" value="RHY92539.1"/>
    <property type="molecule type" value="Genomic_DNA"/>
</dbReference>
<dbReference type="Proteomes" id="UP000285430">
    <property type="component" value="Unassembled WGS sequence"/>
</dbReference>